<evidence type="ECO:0000313" key="1">
    <source>
        <dbReference type="EMBL" id="GAA2729629.1"/>
    </source>
</evidence>
<dbReference type="InterPro" id="IPR004155">
    <property type="entry name" value="PBS_lyase_HEAT"/>
</dbReference>
<dbReference type="EMBL" id="BAAATZ010000015">
    <property type="protein sequence ID" value="GAA2729629.1"/>
    <property type="molecule type" value="Genomic_DNA"/>
</dbReference>
<dbReference type="PANTHER" id="PTHR12697">
    <property type="entry name" value="PBS LYASE HEAT-LIKE PROTEIN"/>
    <property type="match status" value="1"/>
</dbReference>
<evidence type="ECO:0008006" key="3">
    <source>
        <dbReference type="Google" id="ProtNLM"/>
    </source>
</evidence>
<dbReference type="Pfam" id="PF03130">
    <property type="entry name" value="HEAT_PBS"/>
    <property type="match status" value="2"/>
</dbReference>
<accession>A0ABN3UBK3</accession>
<organism evidence="1 2">
    <name type="scientific">Actinocorallia aurantiaca</name>
    <dbReference type="NCBI Taxonomy" id="46204"/>
    <lineage>
        <taxon>Bacteria</taxon>
        <taxon>Bacillati</taxon>
        <taxon>Actinomycetota</taxon>
        <taxon>Actinomycetes</taxon>
        <taxon>Streptosporangiales</taxon>
        <taxon>Thermomonosporaceae</taxon>
        <taxon>Actinocorallia</taxon>
    </lineage>
</organism>
<dbReference type="PANTHER" id="PTHR12697:SF5">
    <property type="entry name" value="DEOXYHYPUSINE HYDROXYLASE"/>
    <property type="match status" value="1"/>
</dbReference>
<evidence type="ECO:0000313" key="2">
    <source>
        <dbReference type="Proteomes" id="UP001501842"/>
    </source>
</evidence>
<dbReference type="InterPro" id="IPR011989">
    <property type="entry name" value="ARM-like"/>
</dbReference>
<dbReference type="SUPFAM" id="SSF48371">
    <property type="entry name" value="ARM repeat"/>
    <property type="match status" value="1"/>
</dbReference>
<reference evidence="1 2" key="1">
    <citation type="journal article" date="2019" name="Int. J. Syst. Evol. Microbiol.">
        <title>The Global Catalogue of Microorganisms (GCM) 10K type strain sequencing project: providing services to taxonomists for standard genome sequencing and annotation.</title>
        <authorList>
            <consortium name="The Broad Institute Genomics Platform"/>
            <consortium name="The Broad Institute Genome Sequencing Center for Infectious Disease"/>
            <person name="Wu L."/>
            <person name="Ma J."/>
        </authorList>
    </citation>
    <scope>NUCLEOTIDE SEQUENCE [LARGE SCALE GENOMIC DNA]</scope>
    <source>
        <strain evidence="1 2">JCM 8201</strain>
    </source>
</reference>
<dbReference type="Proteomes" id="UP001501842">
    <property type="component" value="Unassembled WGS sequence"/>
</dbReference>
<dbReference type="Gene3D" id="1.25.10.10">
    <property type="entry name" value="Leucine-rich Repeat Variant"/>
    <property type="match status" value="2"/>
</dbReference>
<dbReference type="SMART" id="SM00567">
    <property type="entry name" value="EZ_HEAT"/>
    <property type="match status" value="6"/>
</dbReference>
<proteinExistence type="predicted"/>
<gene>
    <name evidence="1" type="ORF">GCM10010439_40590</name>
</gene>
<dbReference type="InterPro" id="IPR016024">
    <property type="entry name" value="ARM-type_fold"/>
</dbReference>
<sequence length="712" mass="75725">MPVSSGTVSGMIHEFGGIAWSELSHAYGQADDVPGWLADMASADAKIRGEALSSFVSAVHHQGGVYDSTIASLPFLFALADDPVMPDRASIVGLLVSIGQHALDGEGLGYVDSGHDQCARAFRARSAAFLAYAADNERGVRHRAIEGLGLFVDDADLAVAALRERLLAEDGSAERLVVVAAMATLALRLLEACEPVTLWLKALSHDTTVEPEVRLAALVHAVRVAPGLLDSTTVPTAIGLLREISHPVSGPRPKCACTASKDEQQQDAPPEIVAAFEDLDRWGRLHALTTPLLRTFHEFLDARVSDRTALLAEQLTSPHQGSRHDAIRMARELISTWRGDHSRLIGLLADLVDPDTPDTTAESAETLAALAPLTEPARPALVAYVTAQTPDAWTHPDPRSRRAYQQSVLALATLNDPAALPPLLTALDGDTDAWRAVQASRHLPEAAADLLPRLTRRLYRADLSTEWSDMSTNALISALSRLGDPAAVPVLVHIATTAADHRSCHLTAYALNALASFGSAAAPALPLIHSLTTADDPAVRASAASALWAITTAPAVPVAILTALLESHAQREAAEALGRIGTPAAPAIPLLRTMLTASYDWTRIHAAAAIWDITADPTVLSILLTAWDENPATAVFVLACLTRMGPAAAPALPRLREELARPHRSDSFLHDVSRDESVQHACRTLLASLSSSSVKERLESIMISVKPDGEAV</sequence>
<comment type="caution">
    <text evidence="1">The sequence shown here is derived from an EMBL/GenBank/DDBJ whole genome shotgun (WGS) entry which is preliminary data.</text>
</comment>
<name>A0ABN3UBK3_9ACTN</name>
<protein>
    <recommendedName>
        <fullName evidence="3">HEAT repeat protein</fullName>
    </recommendedName>
</protein>
<keyword evidence="2" id="KW-1185">Reference proteome</keyword>